<dbReference type="AlphaFoldDB" id="A0AA39XNX6"/>
<comment type="caution">
    <text evidence="1">The sequence shown here is derived from an EMBL/GenBank/DDBJ whole genome shotgun (WGS) entry which is preliminary data.</text>
</comment>
<accession>A0AA39XNX6</accession>
<protein>
    <submittedName>
        <fullName evidence="1">Uncharacterized protein</fullName>
    </submittedName>
</protein>
<evidence type="ECO:0000313" key="1">
    <source>
        <dbReference type="EMBL" id="KAK0636480.1"/>
    </source>
</evidence>
<dbReference type="EMBL" id="JAULSR010000001">
    <property type="protein sequence ID" value="KAK0636480.1"/>
    <property type="molecule type" value="Genomic_DNA"/>
</dbReference>
<organism evidence="1 2">
    <name type="scientific">Bombardia bombarda</name>
    <dbReference type="NCBI Taxonomy" id="252184"/>
    <lineage>
        <taxon>Eukaryota</taxon>
        <taxon>Fungi</taxon>
        <taxon>Dikarya</taxon>
        <taxon>Ascomycota</taxon>
        <taxon>Pezizomycotina</taxon>
        <taxon>Sordariomycetes</taxon>
        <taxon>Sordariomycetidae</taxon>
        <taxon>Sordariales</taxon>
        <taxon>Lasiosphaeriaceae</taxon>
        <taxon>Bombardia</taxon>
    </lineage>
</organism>
<dbReference type="Proteomes" id="UP001174934">
    <property type="component" value="Unassembled WGS sequence"/>
</dbReference>
<keyword evidence="2" id="KW-1185">Reference proteome</keyword>
<sequence length="303" mass="33698">MILESQKGRGRDFLSALVNSIGPKPPLCRLHHRNVELPRPWSTPLHELFPLMLLITKSNDMFRAENLFQQHLGYRCLRPGDPATKLAASKLLPSYGADPNFESEPGTFSNLYIESATSLAKALFWPECAKELIRHGANYWDNLDGFTLRHPPLSYQAWPLINLAEGNLDRFGVTTLKPADILDMFRCMVEVGARGFDQKLLSYAFLVAVEYTHPFRPGPRGDGGPSRATAERPPELMANDHLLKVANYLLKSGLKLCRPLQIIYRQGGYRGSGTGITAGVLDGRRRHRFELLVAGGSCRGGSA</sequence>
<evidence type="ECO:0000313" key="2">
    <source>
        <dbReference type="Proteomes" id="UP001174934"/>
    </source>
</evidence>
<name>A0AA39XNX6_9PEZI</name>
<reference evidence="1" key="1">
    <citation type="submission" date="2023-06" db="EMBL/GenBank/DDBJ databases">
        <title>Genome-scale phylogeny and comparative genomics of the fungal order Sordariales.</title>
        <authorList>
            <consortium name="Lawrence Berkeley National Laboratory"/>
            <person name="Hensen N."/>
            <person name="Bonometti L."/>
            <person name="Westerberg I."/>
            <person name="Brannstrom I.O."/>
            <person name="Guillou S."/>
            <person name="Cros-Aarteil S."/>
            <person name="Calhoun S."/>
            <person name="Haridas S."/>
            <person name="Kuo A."/>
            <person name="Mondo S."/>
            <person name="Pangilinan J."/>
            <person name="Riley R."/>
            <person name="LaButti K."/>
            <person name="Andreopoulos B."/>
            <person name="Lipzen A."/>
            <person name="Chen C."/>
            <person name="Yanf M."/>
            <person name="Daum C."/>
            <person name="Ng V."/>
            <person name="Clum A."/>
            <person name="Steindorff A."/>
            <person name="Ohm R."/>
            <person name="Martin F."/>
            <person name="Silar P."/>
            <person name="Natvig D."/>
            <person name="Lalanne C."/>
            <person name="Gautier V."/>
            <person name="Ament-velasquez S.L."/>
            <person name="Kruys A."/>
            <person name="Hutchinson M.I."/>
            <person name="Powell A.J."/>
            <person name="Barry K."/>
            <person name="Miller A.N."/>
            <person name="Grigoriev I.V."/>
            <person name="Debuchy R."/>
            <person name="Gladieux P."/>
            <person name="Thoren M.H."/>
            <person name="Johannesson H."/>
        </authorList>
    </citation>
    <scope>NUCLEOTIDE SEQUENCE</scope>
    <source>
        <strain evidence="1">SMH3391-2</strain>
    </source>
</reference>
<proteinExistence type="predicted"/>
<gene>
    <name evidence="1" type="ORF">B0T17DRAFT_82645</name>
</gene>